<dbReference type="Gene3D" id="3.30.450.20">
    <property type="entry name" value="PAS domain"/>
    <property type="match status" value="2"/>
</dbReference>
<dbReference type="PROSITE" id="PS50112">
    <property type="entry name" value="PAS"/>
    <property type="match status" value="1"/>
</dbReference>
<dbReference type="PANTHER" id="PTHR44757:SF2">
    <property type="entry name" value="BIOFILM ARCHITECTURE MAINTENANCE PROTEIN MBAA"/>
    <property type="match status" value="1"/>
</dbReference>
<dbReference type="SUPFAM" id="SSF55785">
    <property type="entry name" value="PYP-like sensor domain (PAS domain)"/>
    <property type="match status" value="2"/>
</dbReference>
<dbReference type="CDD" id="cd00130">
    <property type="entry name" value="PAS"/>
    <property type="match status" value="1"/>
</dbReference>
<protein>
    <submittedName>
        <fullName evidence="7">PAS domain S-box-containing protein/diguanylate cyclase (GGDEF) domain-containing protein</fullName>
    </submittedName>
</protein>
<organism evidence="7 8">
    <name type="scientific">Malonomonas rubra DSM 5091</name>
    <dbReference type="NCBI Taxonomy" id="1122189"/>
    <lineage>
        <taxon>Bacteria</taxon>
        <taxon>Pseudomonadati</taxon>
        <taxon>Thermodesulfobacteriota</taxon>
        <taxon>Desulfuromonadia</taxon>
        <taxon>Desulfuromonadales</taxon>
        <taxon>Geopsychrobacteraceae</taxon>
        <taxon>Malonomonas</taxon>
    </lineage>
</organism>
<name>A0A1M6IJZ3_MALRU</name>
<dbReference type="InterPro" id="IPR000700">
    <property type="entry name" value="PAS-assoc_C"/>
</dbReference>
<feature type="domain" description="PAS" evidence="4">
    <location>
        <begin position="315"/>
        <end position="373"/>
    </location>
</feature>
<keyword evidence="2" id="KW-1133">Transmembrane helix</keyword>
<evidence type="ECO:0000259" key="6">
    <source>
        <dbReference type="PROSITE" id="PS50887"/>
    </source>
</evidence>
<keyword evidence="2" id="KW-0472">Membrane</keyword>
<feature type="chain" id="PRO_5012816343" evidence="3">
    <location>
        <begin position="22"/>
        <end position="746"/>
    </location>
</feature>
<dbReference type="InterPro" id="IPR001638">
    <property type="entry name" value="Solute-binding_3/MltF_N"/>
</dbReference>
<dbReference type="Pfam" id="PF00497">
    <property type="entry name" value="SBP_bac_3"/>
    <property type="match status" value="1"/>
</dbReference>
<dbReference type="PROSITE" id="PS50887">
    <property type="entry name" value="GGDEF"/>
    <property type="match status" value="1"/>
</dbReference>
<dbReference type="SUPFAM" id="SSF53850">
    <property type="entry name" value="Periplasmic binding protein-like II"/>
    <property type="match status" value="1"/>
</dbReference>
<feature type="coiled-coil region" evidence="1">
    <location>
        <begin position="281"/>
        <end position="325"/>
    </location>
</feature>
<dbReference type="FunFam" id="3.30.70.270:FF:000001">
    <property type="entry name" value="Diguanylate cyclase domain protein"/>
    <property type="match status" value="1"/>
</dbReference>
<dbReference type="InterPro" id="IPR043128">
    <property type="entry name" value="Rev_trsase/Diguanyl_cyclase"/>
</dbReference>
<feature type="domain" description="GGDEF" evidence="6">
    <location>
        <begin position="606"/>
        <end position="739"/>
    </location>
</feature>
<reference evidence="7 8" key="1">
    <citation type="submission" date="2016-11" db="EMBL/GenBank/DDBJ databases">
        <authorList>
            <person name="Jaros S."/>
            <person name="Januszkiewicz K."/>
            <person name="Wedrychowicz H."/>
        </authorList>
    </citation>
    <scope>NUCLEOTIDE SEQUENCE [LARGE SCALE GENOMIC DNA]</scope>
    <source>
        <strain evidence="7 8">DSM 5091</strain>
    </source>
</reference>
<dbReference type="InterPro" id="IPR052155">
    <property type="entry name" value="Biofilm_reg_signaling"/>
</dbReference>
<dbReference type="AlphaFoldDB" id="A0A1M6IJZ3"/>
<dbReference type="InterPro" id="IPR000160">
    <property type="entry name" value="GGDEF_dom"/>
</dbReference>
<dbReference type="NCBIfam" id="TIGR00254">
    <property type="entry name" value="GGDEF"/>
    <property type="match status" value="1"/>
</dbReference>
<keyword evidence="1" id="KW-0175">Coiled coil</keyword>
<evidence type="ECO:0000256" key="3">
    <source>
        <dbReference type="SAM" id="SignalP"/>
    </source>
</evidence>
<accession>A0A1M6IJZ3</accession>
<evidence type="ECO:0000256" key="1">
    <source>
        <dbReference type="SAM" id="Coils"/>
    </source>
</evidence>
<dbReference type="InterPro" id="IPR029787">
    <property type="entry name" value="Nucleotide_cyclase"/>
</dbReference>
<evidence type="ECO:0000256" key="2">
    <source>
        <dbReference type="SAM" id="Phobius"/>
    </source>
</evidence>
<evidence type="ECO:0000313" key="8">
    <source>
        <dbReference type="Proteomes" id="UP000184171"/>
    </source>
</evidence>
<dbReference type="Pfam" id="PF08448">
    <property type="entry name" value="PAS_4"/>
    <property type="match status" value="1"/>
</dbReference>
<dbReference type="CDD" id="cd01949">
    <property type="entry name" value="GGDEF"/>
    <property type="match status" value="1"/>
</dbReference>
<gene>
    <name evidence="7" type="ORF">SAMN02745165_02135</name>
</gene>
<feature type="domain" description="PAC" evidence="5">
    <location>
        <begin position="511"/>
        <end position="567"/>
    </location>
</feature>
<evidence type="ECO:0000313" key="7">
    <source>
        <dbReference type="EMBL" id="SHJ34693.1"/>
    </source>
</evidence>
<dbReference type="InterPro" id="IPR000014">
    <property type="entry name" value="PAS"/>
</dbReference>
<keyword evidence="8" id="KW-1185">Reference proteome</keyword>
<proteinExistence type="predicted"/>
<dbReference type="GO" id="GO:0003824">
    <property type="term" value="F:catalytic activity"/>
    <property type="evidence" value="ECO:0007669"/>
    <property type="project" value="UniProtKB-ARBA"/>
</dbReference>
<dbReference type="InterPro" id="IPR013656">
    <property type="entry name" value="PAS_4"/>
</dbReference>
<feature type="transmembrane region" description="Helical" evidence="2">
    <location>
        <begin position="258"/>
        <end position="279"/>
    </location>
</feature>
<dbReference type="Pfam" id="PF13426">
    <property type="entry name" value="PAS_9"/>
    <property type="match status" value="1"/>
</dbReference>
<keyword evidence="2" id="KW-0812">Transmembrane</keyword>
<dbReference type="PROSITE" id="PS50113">
    <property type="entry name" value="PAC"/>
    <property type="match status" value="1"/>
</dbReference>
<dbReference type="STRING" id="1122189.SAMN02745165_02135"/>
<dbReference type="PANTHER" id="PTHR44757">
    <property type="entry name" value="DIGUANYLATE CYCLASE DGCP"/>
    <property type="match status" value="1"/>
</dbReference>
<evidence type="ECO:0000259" key="4">
    <source>
        <dbReference type="PROSITE" id="PS50112"/>
    </source>
</evidence>
<dbReference type="SMART" id="SM00267">
    <property type="entry name" value="GGDEF"/>
    <property type="match status" value="1"/>
</dbReference>
<dbReference type="SMART" id="SM00062">
    <property type="entry name" value="PBPb"/>
    <property type="match status" value="1"/>
</dbReference>
<dbReference type="SMART" id="SM00091">
    <property type="entry name" value="PAS"/>
    <property type="match status" value="2"/>
</dbReference>
<dbReference type="EMBL" id="FQZT01000007">
    <property type="protein sequence ID" value="SHJ34693.1"/>
    <property type="molecule type" value="Genomic_DNA"/>
</dbReference>
<dbReference type="Proteomes" id="UP000184171">
    <property type="component" value="Unassembled WGS sequence"/>
</dbReference>
<dbReference type="InterPro" id="IPR035965">
    <property type="entry name" value="PAS-like_dom_sf"/>
</dbReference>
<evidence type="ECO:0000259" key="5">
    <source>
        <dbReference type="PROSITE" id="PS50113"/>
    </source>
</evidence>
<sequence length="746" mass="84523">MLHRILLFLIMLLLPLGTASAAVRVGIDSNPPLTFIDANGQAGGLFPDLLQQIAKQHNWKLEIQPCQWNSCLEMLEDGRIDVLPAIAYTEQRALKYNFAEETVFTSWGQVYRRSTDNSQIDSILQLNGKKLAVLAGDVYYISEQGLRQVADKFGVAIDYVEVTSYRDAFIKLAAGEVDAAMVGRLFGIKHRQEYGVQPAPILIKPIQVRPAFAKTAPPQLKQQFDSSLADWKSSTTSIYYQLLEKWLGEKLATQMPQWLSGLMYGLSALLLLLLLSTLWTRRLVKQKTRLLKQKNRQLEDELNERQQIETELRERQQQYQVLFEENQVVMLLIDPETRLIVDGNPAACEFYGYPRETLQGMNIGEINQLSPEEIKQKTLQIKSGDLQQFEIPHRKANGDICPVEILSSPIVVEGRSLIYSIIRDISKRKAAEKALADRNDFLQSVIDGVSDPLMVINFDHQVLQFNQAAARQVSPELLAQDKISCHEISHASKLPCSGDAHPCPLQEVKETGQPVSTIHNHLDENQQIRIIEVLSSPLYNSDGELYAAIEVTRDITERQKIEELLSENEKRLHHLAHHDALTNLPNRLLFEDRMKQALSKAKRSRKQVALFFIDLDHFKEINDNFGHDHGDLVLIDVAQRLANTVRESDTVARLGGDEFLVLLEDIDNVQLVEVMAERICEALTHEMERDTYRQKLSASIGISIFPEDGSTGHELLKTADKAMYQAKGKGRANYQFASTPQAHFDF</sequence>
<dbReference type="NCBIfam" id="TIGR00229">
    <property type="entry name" value="sensory_box"/>
    <property type="match status" value="1"/>
</dbReference>
<dbReference type="SUPFAM" id="SSF55073">
    <property type="entry name" value="Nucleotide cyclase"/>
    <property type="match status" value="1"/>
</dbReference>
<keyword evidence="3" id="KW-0732">Signal</keyword>
<feature type="signal peptide" evidence="3">
    <location>
        <begin position="1"/>
        <end position="21"/>
    </location>
</feature>
<dbReference type="Gene3D" id="3.40.190.10">
    <property type="entry name" value="Periplasmic binding protein-like II"/>
    <property type="match status" value="2"/>
</dbReference>
<dbReference type="Gene3D" id="3.30.70.270">
    <property type="match status" value="1"/>
</dbReference>
<dbReference type="Pfam" id="PF00990">
    <property type="entry name" value="GGDEF"/>
    <property type="match status" value="1"/>
</dbReference>